<comment type="caution">
    <text evidence="1">The sequence shown here is derived from an EMBL/GenBank/DDBJ whole genome shotgun (WGS) entry which is preliminary data.</text>
</comment>
<reference evidence="1 2" key="1">
    <citation type="submission" date="2019-05" db="EMBL/GenBank/DDBJ databases">
        <authorList>
            <person name="Farhan Ul Haque M."/>
        </authorList>
    </citation>
    <scope>NUCLEOTIDE SEQUENCE [LARGE SCALE GENOMIC DNA]</scope>
    <source>
        <strain evidence="1">2</strain>
    </source>
</reference>
<proteinExistence type="predicted"/>
<evidence type="ECO:0000313" key="2">
    <source>
        <dbReference type="Proteomes" id="UP000485880"/>
    </source>
</evidence>
<organism evidence="1 2">
    <name type="scientific">Methylocella tundrae</name>
    <dbReference type="NCBI Taxonomy" id="227605"/>
    <lineage>
        <taxon>Bacteria</taxon>
        <taxon>Pseudomonadati</taxon>
        <taxon>Pseudomonadota</taxon>
        <taxon>Alphaproteobacteria</taxon>
        <taxon>Hyphomicrobiales</taxon>
        <taxon>Beijerinckiaceae</taxon>
        <taxon>Methylocella</taxon>
    </lineage>
</organism>
<keyword evidence="2" id="KW-1185">Reference proteome</keyword>
<accession>A0A8B6M1L9</accession>
<name>A0A8B6M1L9_METTU</name>
<dbReference type="AlphaFoldDB" id="A0A8B6M1L9"/>
<protein>
    <submittedName>
        <fullName evidence="1">Uncharacterized protein</fullName>
    </submittedName>
</protein>
<sequence length="183" mass="20600">MKGCDCEPFAGVDEIQRLTVQKGAFSGPRNDMRPRVFVLPKARKADGGLSSLRSSTRDELSLAAPKSERVYPSRWARLKSKLEIDGVAAPQVAGGTIDWIVIIGVCFRVVFERTLSRFWVSAAFPRRVLTDLLHRLRHMRLQRLAHRVRRGQRWSDRSSAPSQSPGLDALIHGLRTTPGAFRR</sequence>
<dbReference type="Proteomes" id="UP000485880">
    <property type="component" value="Unassembled WGS sequence"/>
</dbReference>
<evidence type="ECO:0000313" key="1">
    <source>
        <dbReference type="EMBL" id="VTZ48728.1"/>
    </source>
</evidence>
<gene>
    <name evidence="1" type="ORF">MPC4_110028</name>
</gene>
<dbReference type="EMBL" id="CABFMQ020000013">
    <property type="protein sequence ID" value="VTZ48728.1"/>
    <property type="molecule type" value="Genomic_DNA"/>
</dbReference>